<proteinExistence type="predicted"/>
<name>A0ABR7RW80_AQUAC</name>
<evidence type="ECO:0000256" key="3">
    <source>
        <dbReference type="ARBA" id="ARBA00023163"/>
    </source>
</evidence>
<dbReference type="PRINTS" id="PR00032">
    <property type="entry name" value="HTHARAC"/>
</dbReference>
<keyword evidence="6" id="KW-1185">Reference proteome</keyword>
<evidence type="ECO:0000313" key="6">
    <source>
        <dbReference type="Proteomes" id="UP000744555"/>
    </source>
</evidence>
<evidence type="ECO:0000256" key="2">
    <source>
        <dbReference type="ARBA" id="ARBA00023125"/>
    </source>
</evidence>
<gene>
    <name evidence="5" type="ORF">A9179_04830</name>
</gene>
<evidence type="ECO:0000259" key="4">
    <source>
        <dbReference type="PROSITE" id="PS01124"/>
    </source>
</evidence>
<evidence type="ECO:0000256" key="1">
    <source>
        <dbReference type="ARBA" id="ARBA00023015"/>
    </source>
</evidence>
<sequence length="357" mass="40158">MRIESASSSFISLTMPLVPVPLPALLLDIFLELGLKAEQLLEGTGLRQEHFSHPDTLLSYQQLAMMIARALAITGNPRLGLLFGTRIRLSHLAELGVAYACAPTLREAHAVTLKYQKLLGSAFDMRLVEKPGYVAIIASKLVPLGERYCFNQESWLTAIANQTALTLETPLEELGLEIEFDYPAPEDLQPYRQLFGEKVKFSQPYSQILIPRPLLDRRLPGACPTLFKLALARCDEVASRNRIPLSLPEQVRIHLRRELENPPSVEDIARRLNLSSRTLNRHLDQLDCNYRQLLREVRFETAAELLQGTALPIAIVAQRAGFNDASNFVKAFRDWAGTTPNRYRQHLRGDRAETSAP</sequence>
<dbReference type="Pfam" id="PF12625">
    <property type="entry name" value="Arabinose_bd"/>
    <property type="match status" value="1"/>
</dbReference>
<dbReference type="InterPro" id="IPR009057">
    <property type="entry name" value="Homeodomain-like_sf"/>
</dbReference>
<keyword evidence="3" id="KW-0804">Transcription</keyword>
<dbReference type="Proteomes" id="UP000744555">
    <property type="component" value="Unassembled WGS sequence"/>
</dbReference>
<dbReference type="Gene3D" id="1.10.10.60">
    <property type="entry name" value="Homeodomain-like"/>
    <property type="match status" value="1"/>
</dbReference>
<keyword evidence="2" id="KW-0238">DNA-binding</keyword>
<keyword evidence="1" id="KW-0805">Transcription regulation</keyword>
<comment type="caution">
    <text evidence="5">The sequence shown here is derived from an EMBL/GenBank/DDBJ whole genome shotgun (WGS) entry which is preliminary data.</text>
</comment>
<dbReference type="PROSITE" id="PS01124">
    <property type="entry name" value="HTH_ARAC_FAMILY_2"/>
    <property type="match status" value="1"/>
</dbReference>
<feature type="domain" description="HTH araC/xylS-type" evidence="4">
    <location>
        <begin position="249"/>
        <end position="346"/>
    </location>
</feature>
<protein>
    <recommendedName>
        <fullName evidence="4">HTH araC/xylS-type domain-containing protein</fullName>
    </recommendedName>
</protein>
<organism evidence="5 6">
    <name type="scientific">Aquipseudomonas alcaligenes</name>
    <name type="common">Pseudomonas alcaligenes</name>
    <dbReference type="NCBI Taxonomy" id="43263"/>
    <lineage>
        <taxon>Bacteria</taxon>
        <taxon>Pseudomonadati</taxon>
        <taxon>Pseudomonadota</taxon>
        <taxon>Gammaproteobacteria</taxon>
        <taxon>Pseudomonadales</taxon>
        <taxon>Pseudomonadaceae</taxon>
        <taxon>Aquipseudomonas</taxon>
    </lineage>
</organism>
<dbReference type="PANTHER" id="PTHR47894">
    <property type="entry name" value="HTH-TYPE TRANSCRIPTIONAL REGULATOR GADX"/>
    <property type="match status" value="1"/>
</dbReference>
<dbReference type="InterPro" id="IPR032687">
    <property type="entry name" value="AraC-type_N"/>
</dbReference>
<reference evidence="5 6" key="1">
    <citation type="submission" date="2016-06" db="EMBL/GenBank/DDBJ databases">
        <authorList>
            <person name="Ramos C."/>
            <person name="Pintado A."/>
            <person name="Crespo-Gomez J.I."/>
        </authorList>
    </citation>
    <scope>NUCLEOTIDE SEQUENCE [LARGE SCALE GENOMIC DNA]</scope>
    <source>
        <strain evidence="5 6">AVO110</strain>
    </source>
</reference>
<dbReference type="PANTHER" id="PTHR47894:SF1">
    <property type="entry name" value="HTH-TYPE TRANSCRIPTIONAL REGULATOR VQSM"/>
    <property type="match status" value="1"/>
</dbReference>
<dbReference type="Pfam" id="PF12833">
    <property type="entry name" value="HTH_18"/>
    <property type="match status" value="1"/>
</dbReference>
<accession>A0ABR7RW80</accession>
<dbReference type="InterPro" id="IPR018060">
    <property type="entry name" value="HTH_AraC"/>
</dbReference>
<dbReference type="SUPFAM" id="SSF46689">
    <property type="entry name" value="Homeodomain-like"/>
    <property type="match status" value="1"/>
</dbReference>
<evidence type="ECO:0000313" key="5">
    <source>
        <dbReference type="EMBL" id="MBC9249595.1"/>
    </source>
</evidence>
<dbReference type="InterPro" id="IPR020449">
    <property type="entry name" value="Tscrpt_reg_AraC-type_HTH"/>
</dbReference>
<dbReference type="EMBL" id="LZEU01000001">
    <property type="protein sequence ID" value="MBC9249595.1"/>
    <property type="molecule type" value="Genomic_DNA"/>
</dbReference>
<dbReference type="SMART" id="SM00342">
    <property type="entry name" value="HTH_ARAC"/>
    <property type="match status" value="1"/>
</dbReference>
<dbReference type="RefSeq" id="WP_187804720.1">
    <property type="nucleotide sequence ID" value="NZ_LZEU01000001.1"/>
</dbReference>